<dbReference type="InterPro" id="IPR011032">
    <property type="entry name" value="GroES-like_sf"/>
</dbReference>
<gene>
    <name evidence="3" type="ORF">DQ392_27215</name>
</gene>
<dbReference type="InterPro" id="IPR020843">
    <property type="entry name" value="ER"/>
</dbReference>
<proteinExistence type="predicted"/>
<keyword evidence="4" id="KW-1185">Reference proteome</keyword>
<dbReference type="InterPro" id="IPR041694">
    <property type="entry name" value="ADH_N_2"/>
</dbReference>
<comment type="caution">
    <text evidence="3">The sequence shown here is derived from an EMBL/GenBank/DDBJ whole genome shotgun (WGS) entry which is preliminary data.</text>
</comment>
<dbReference type="Proteomes" id="UP000253507">
    <property type="component" value="Unassembled WGS sequence"/>
</dbReference>
<reference evidence="3 4" key="1">
    <citation type="submission" date="2018-06" db="EMBL/GenBank/DDBJ databases">
        <title>Streptomyces reniochalinae sp. nov. and Streptomyces diacarnus sp. nov. from marine sponges.</title>
        <authorList>
            <person name="Li L."/>
        </authorList>
    </citation>
    <scope>NUCLEOTIDE SEQUENCE [LARGE SCALE GENOMIC DNA]</scope>
    <source>
        <strain evidence="3 4">LHW50302</strain>
    </source>
</reference>
<sequence length="349" mass="37238">MTPPASAHSGTGRLPETGHAWHLTARPQGWPTPDDFALREEPVAEPADGQILVRNIHLSVDPYMRGRMSEAKSYVAPYKLNEPMYGGAVGVVLASRADGFAPGDHVLHDLGWREYATLAAKHATKVDPQAAPLTTYLGVLGMPGLTAYAGLMRVAAFQPGDAVFVSGAAGAVGSEVGQIAKLKGASRVIGSAGSDEKAEVLTGEYGFDAAINYKKAPVAEQLRKAAPEGIDVYFDNVGGEHLEAAIGALNLHGRIAVCGMISQYNATEPTPAPRNLSQIIAKRFRMEGLLVMDHQDLRPQFVREVSAWVRSGELTYRETVVEGVENTLDAFLGLLRGENIGKMIVTLGD</sequence>
<dbReference type="InterPro" id="IPR013149">
    <property type="entry name" value="ADH-like_C"/>
</dbReference>
<dbReference type="SUPFAM" id="SSF50129">
    <property type="entry name" value="GroES-like"/>
    <property type="match status" value="1"/>
</dbReference>
<organism evidence="3 4">
    <name type="scientific">Streptomyces reniochalinae</name>
    <dbReference type="NCBI Taxonomy" id="2250578"/>
    <lineage>
        <taxon>Bacteria</taxon>
        <taxon>Bacillati</taxon>
        <taxon>Actinomycetota</taxon>
        <taxon>Actinomycetes</taxon>
        <taxon>Kitasatosporales</taxon>
        <taxon>Streptomycetaceae</taxon>
        <taxon>Streptomyces</taxon>
    </lineage>
</organism>
<evidence type="ECO:0000313" key="4">
    <source>
        <dbReference type="Proteomes" id="UP000253507"/>
    </source>
</evidence>
<dbReference type="Pfam" id="PF00107">
    <property type="entry name" value="ADH_zinc_N"/>
    <property type="match status" value="1"/>
</dbReference>
<dbReference type="InterPro" id="IPR045010">
    <property type="entry name" value="MDR_fam"/>
</dbReference>
<accession>A0A367E9Q3</accession>
<feature type="domain" description="Enoyl reductase (ER)" evidence="2">
    <location>
        <begin position="31"/>
        <end position="345"/>
    </location>
</feature>
<dbReference type="Gene3D" id="3.40.50.720">
    <property type="entry name" value="NAD(P)-binding Rossmann-like Domain"/>
    <property type="match status" value="1"/>
</dbReference>
<protein>
    <submittedName>
        <fullName evidence="3">NADP-dependent oxidoreductase</fullName>
    </submittedName>
</protein>
<dbReference type="AlphaFoldDB" id="A0A367E9Q3"/>
<evidence type="ECO:0000259" key="2">
    <source>
        <dbReference type="SMART" id="SM00829"/>
    </source>
</evidence>
<dbReference type="CDD" id="cd05288">
    <property type="entry name" value="PGDH"/>
    <property type="match status" value="1"/>
</dbReference>
<dbReference type="PANTHER" id="PTHR43205">
    <property type="entry name" value="PROSTAGLANDIN REDUCTASE"/>
    <property type="match status" value="1"/>
</dbReference>
<dbReference type="Pfam" id="PF16884">
    <property type="entry name" value="ADH_N_2"/>
    <property type="match status" value="1"/>
</dbReference>
<evidence type="ECO:0000313" key="3">
    <source>
        <dbReference type="EMBL" id="RCG14786.1"/>
    </source>
</evidence>
<dbReference type="Gene3D" id="3.90.180.10">
    <property type="entry name" value="Medium-chain alcohol dehydrogenases, catalytic domain"/>
    <property type="match status" value="1"/>
</dbReference>
<keyword evidence="1" id="KW-0560">Oxidoreductase</keyword>
<dbReference type="GO" id="GO:0016628">
    <property type="term" value="F:oxidoreductase activity, acting on the CH-CH group of donors, NAD or NADP as acceptor"/>
    <property type="evidence" value="ECO:0007669"/>
    <property type="project" value="InterPro"/>
</dbReference>
<dbReference type="PANTHER" id="PTHR43205:SF7">
    <property type="entry name" value="PROSTAGLANDIN REDUCTASE 1"/>
    <property type="match status" value="1"/>
</dbReference>
<dbReference type="OrthoDB" id="9805663at2"/>
<dbReference type="SMART" id="SM00829">
    <property type="entry name" value="PKS_ER"/>
    <property type="match status" value="1"/>
</dbReference>
<dbReference type="FunFam" id="3.40.50.720:FF:000121">
    <property type="entry name" value="Prostaglandin reductase 2"/>
    <property type="match status" value="1"/>
</dbReference>
<dbReference type="SUPFAM" id="SSF51735">
    <property type="entry name" value="NAD(P)-binding Rossmann-fold domains"/>
    <property type="match status" value="1"/>
</dbReference>
<evidence type="ECO:0000256" key="1">
    <source>
        <dbReference type="ARBA" id="ARBA00023002"/>
    </source>
</evidence>
<dbReference type="InterPro" id="IPR036291">
    <property type="entry name" value="NAD(P)-bd_dom_sf"/>
</dbReference>
<dbReference type="RefSeq" id="WP_114018351.1">
    <property type="nucleotide sequence ID" value="NZ_QOIM01000042.1"/>
</dbReference>
<name>A0A367E9Q3_9ACTN</name>
<dbReference type="EMBL" id="QOIM01000042">
    <property type="protein sequence ID" value="RCG14786.1"/>
    <property type="molecule type" value="Genomic_DNA"/>
</dbReference>